<dbReference type="InterPro" id="IPR036603">
    <property type="entry name" value="RBP11-like"/>
</dbReference>
<dbReference type="EC" id="2.7.7.6" evidence="2 11"/>
<feature type="region of interest" description="Alpha C-terminal domain (alpha-CTD)" evidence="11">
    <location>
        <begin position="269"/>
        <end position="351"/>
    </location>
</feature>
<dbReference type="Pfam" id="PF03118">
    <property type="entry name" value="RNA_pol_A_CTD"/>
    <property type="match status" value="1"/>
</dbReference>
<comment type="similarity">
    <text evidence="1 11">Belongs to the RNA polymerase alpha chain family.</text>
</comment>
<feature type="domain" description="DNA-directed RNA polymerase RpoA/D/Rpb3-type" evidence="12">
    <location>
        <begin position="42"/>
        <end position="249"/>
    </location>
</feature>
<evidence type="ECO:0000256" key="11">
    <source>
        <dbReference type="HAMAP-Rule" id="MF_00059"/>
    </source>
</evidence>
<evidence type="ECO:0000313" key="13">
    <source>
        <dbReference type="EMBL" id="AGL90281.1"/>
    </source>
</evidence>
<comment type="catalytic activity">
    <reaction evidence="10 11">
        <text>RNA(n) + a ribonucleoside 5'-triphosphate = RNA(n+1) + diphosphate</text>
        <dbReference type="Rhea" id="RHEA:21248"/>
        <dbReference type="Rhea" id="RHEA-COMP:14527"/>
        <dbReference type="Rhea" id="RHEA-COMP:17342"/>
        <dbReference type="ChEBI" id="CHEBI:33019"/>
        <dbReference type="ChEBI" id="CHEBI:61557"/>
        <dbReference type="ChEBI" id="CHEBI:140395"/>
        <dbReference type="EC" id="2.7.7.6"/>
    </reaction>
</comment>
<dbReference type="InterPro" id="IPR036643">
    <property type="entry name" value="RNApol_insert_sf"/>
</dbReference>
<dbReference type="GO" id="GO:0005737">
    <property type="term" value="C:cytoplasm"/>
    <property type="evidence" value="ECO:0007669"/>
    <property type="project" value="UniProtKB-ARBA"/>
</dbReference>
<evidence type="ECO:0000256" key="4">
    <source>
        <dbReference type="ARBA" id="ARBA00022478"/>
    </source>
</evidence>
<evidence type="ECO:0000256" key="3">
    <source>
        <dbReference type="ARBA" id="ARBA00015972"/>
    </source>
</evidence>
<evidence type="ECO:0000256" key="10">
    <source>
        <dbReference type="ARBA" id="ARBA00048552"/>
    </source>
</evidence>
<dbReference type="FunFam" id="2.170.120.12:FF:000001">
    <property type="entry name" value="DNA-directed RNA polymerase subunit alpha"/>
    <property type="match status" value="1"/>
</dbReference>
<dbReference type="AlphaFoldDB" id="R4RP69"/>
<evidence type="ECO:0000256" key="8">
    <source>
        <dbReference type="ARBA" id="ARBA00032524"/>
    </source>
</evidence>
<dbReference type="InterPro" id="IPR011260">
    <property type="entry name" value="RNAP_asu_C"/>
</dbReference>
<evidence type="ECO:0000256" key="6">
    <source>
        <dbReference type="ARBA" id="ARBA00022695"/>
    </source>
</evidence>
<dbReference type="NCBIfam" id="TIGR02027">
    <property type="entry name" value="rpoA"/>
    <property type="match status" value="1"/>
</dbReference>
<dbReference type="Pfam" id="PF01193">
    <property type="entry name" value="RNA_pol_L"/>
    <property type="match status" value="1"/>
</dbReference>
<dbReference type="GO" id="GO:0046983">
    <property type="term" value="F:protein dimerization activity"/>
    <property type="evidence" value="ECO:0007669"/>
    <property type="project" value="InterPro"/>
</dbReference>
<dbReference type="SUPFAM" id="SSF56553">
    <property type="entry name" value="Insert subdomain of RNA polymerase alpha subunit"/>
    <property type="match status" value="1"/>
</dbReference>
<dbReference type="HOGENOM" id="CLU_053084_0_1_14"/>
<evidence type="ECO:0000313" key="14">
    <source>
        <dbReference type="Proteomes" id="UP000013941"/>
    </source>
</evidence>
<dbReference type="Proteomes" id="UP000013941">
    <property type="component" value="Chromosome"/>
</dbReference>
<evidence type="ECO:0000259" key="12">
    <source>
        <dbReference type="SMART" id="SM00662"/>
    </source>
</evidence>
<reference evidence="13 14" key="1">
    <citation type="journal article" date="2013" name="BMC Genomics">
        <title>Comparison of the complete genome sequence of two closely related isolates of 'Candidatus Phytoplasma australiense' reveals genome plasticity.</title>
        <authorList>
            <person name="Andersen M.T."/>
            <person name="Liefting L.W."/>
            <person name="Havukkala I."/>
            <person name="Beever R.E."/>
        </authorList>
    </citation>
    <scope>NUCLEOTIDE SEQUENCE [LARGE SCALE GENOMIC DNA]</scope>
    <source>
        <strain evidence="13 14">NZSb11</strain>
    </source>
</reference>
<keyword evidence="14" id="KW-1185">Reference proteome</keyword>
<dbReference type="EMBL" id="CP002548">
    <property type="protein sequence ID" value="AGL90281.1"/>
    <property type="molecule type" value="Genomic_DNA"/>
</dbReference>
<evidence type="ECO:0000256" key="9">
    <source>
        <dbReference type="ARBA" id="ARBA00033070"/>
    </source>
</evidence>
<dbReference type="GO" id="GO:0006351">
    <property type="term" value="P:DNA-templated transcription"/>
    <property type="evidence" value="ECO:0007669"/>
    <property type="project" value="UniProtKB-UniRule"/>
</dbReference>
<dbReference type="CDD" id="cd06928">
    <property type="entry name" value="RNAP_alpha_NTD"/>
    <property type="match status" value="1"/>
</dbReference>
<dbReference type="PATRIC" id="fig|980422.3.peg.335"/>
<dbReference type="Gene3D" id="1.10.150.20">
    <property type="entry name" value="5' to 3' exonuclease, C-terminal subdomain"/>
    <property type="match status" value="1"/>
</dbReference>
<dbReference type="Gene3D" id="3.30.1360.10">
    <property type="entry name" value="RNA polymerase, RBP11-like subunit"/>
    <property type="match status" value="1"/>
</dbReference>
<dbReference type="SUPFAM" id="SSF55257">
    <property type="entry name" value="RBP11-like subunits of RNA polymerase"/>
    <property type="match status" value="1"/>
</dbReference>
<dbReference type="Pfam" id="PF01000">
    <property type="entry name" value="RNA_pol_A_bac"/>
    <property type="match status" value="1"/>
</dbReference>
<comment type="subunit">
    <text evidence="11">Homodimer. The RNAP catalytic core consists of 2 alpha, 1 beta, 1 beta' and 1 omega subunit. When a sigma factor is associated with the core the holoenzyme is formed, which can initiate transcription.</text>
</comment>
<dbReference type="HAMAP" id="MF_00059">
    <property type="entry name" value="RNApol_bact_RpoA"/>
    <property type="match status" value="1"/>
</dbReference>
<keyword evidence="6 11" id="KW-0548">Nucleotidyltransferase</keyword>
<comment type="function">
    <text evidence="11">DNA-dependent RNA polymerase catalyzes the transcription of DNA into RNA using the four ribonucleoside triphosphates as substrates.</text>
</comment>
<evidence type="ECO:0000256" key="5">
    <source>
        <dbReference type="ARBA" id="ARBA00022679"/>
    </source>
</evidence>
<feature type="region of interest" description="Alpha N-terminal domain (alpha-NTD)" evidence="11">
    <location>
        <begin position="1"/>
        <end position="261"/>
    </location>
</feature>
<evidence type="ECO:0000256" key="2">
    <source>
        <dbReference type="ARBA" id="ARBA00012418"/>
    </source>
</evidence>
<dbReference type="GO" id="GO:0003899">
    <property type="term" value="F:DNA-directed RNA polymerase activity"/>
    <property type="evidence" value="ECO:0007669"/>
    <property type="project" value="UniProtKB-UniRule"/>
</dbReference>
<dbReference type="NCBIfam" id="NF003519">
    <property type="entry name" value="PRK05182.2-5"/>
    <property type="match status" value="1"/>
</dbReference>
<keyword evidence="5 11" id="KW-0808">Transferase</keyword>
<dbReference type="InterPro" id="IPR011262">
    <property type="entry name" value="DNA-dir_RNA_pol_insert"/>
</dbReference>
<gene>
    <name evidence="11 13" type="primary">rpoA</name>
    <name evidence="13" type="ORF">SLY_0361</name>
</gene>
<organism evidence="13 14">
    <name type="scientific">Strawberry lethal yellows phytoplasma (CPA) str. NZSb11</name>
    <dbReference type="NCBI Taxonomy" id="980422"/>
    <lineage>
        <taxon>Bacteria</taxon>
        <taxon>Bacillati</taxon>
        <taxon>Mycoplasmatota</taxon>
        <taxon>Mollicutes</taxon>
        <taxon>Acholeplasmatales</taxon>
        <taxon>Acholeplasmataceae</taxon>
        <taxon>Candidatus Phytoplasma</taxon>
        <taxon>16SrXII (Stolbur group)</taxon>
    </lineage>
</organism>
<dbReference type="InterPro" id="IPR011773">
    <property type="entry name" value="DNA-dir_RpoA"/>
</dbReference>
<proteinExistence type="inferred from homology"/>
<keyword evidence="7 11" id="KW-0804">Transcription</keyword>
<dbReference type="GO" id="GO:0000428">
    <property type="term" value="C:DNA-directed RNA polymerase complex"/>
    <property type="evidence" value="ECO:0007669"/>
    <property type="project" value="UniProtKB-KW"/>
</dbReference>
<dbReference type="InterPro" id="IPR011263">
    <property type="entry name" value="DNA-dir_RNA_pol_RpoA/D/Rpb3"/>
</dbReference>
<dbReference type="SUPFAM" id="SSF47789">
    <property type="entry name" value="C-terminal domain of RNA polymerase alpha subunit"/>
    <property type="match status" value="1"/>
</dbReference>
<comment type="domain">
    <text evidence="11">The N-terminal domain is essential for RNAP assembly and basal transcription, whereas the C-terminal domain is involved in interaction with transcriptional regulators and with upstream promoter elements.</text>
</comment>
<sequence length="351" mass="39182">MVVVLQNPLEDKKCLKYEGVIMKNLKFIKPFFVEELDEKLTSGKFIFYPLVKGHATSIGNSLRRTLLSSLPGTAIVNVSIEGVEHEFTTISGVYEDVMTIILNLKKIIFKVDDESNDFEEKLKISLSGPQKITAASFGLPEGVKIINPEAPIATISSDINFNMTATIKKGIGYVSAKDNKVHSENQLGVIPIDSLFTPVVNVAYQVEKKIGNKEELTMEITTNGALLAKEALATAAKILVEHFNVVSELSQQTPNVEFVSERKPEAHNYFLDLEIEQLDLSVRLFNSLKRAGINTVADLVKLSEREVVKLKSLGRKSFQELKDKFVEYGLEFNDCLKEALHNSDEEEKETN</sequence>
<name>R4RP69_PHYAS</name>
<keyword evidence="4 11" id="KW-0240">DNA-directed RNA polymerase</keyword>
<evidence type="ECO:0000256" key="7">
    <source>
        <dbReference type="ARBA" id="ARBA00023163"/>
    </source>
</evidence>
<evidence type="ECO:0000256" key="1">
    <source>
        <dbReference type="ARBA" id="ARBA00007123"/>
    </source>
</evidence>
<dbReference type="KEGG" id="nzs:SLY_0361"/>
<accession>R4RP69</accession>
<dbReference type="SMART" id="SM00662">
    <property type="entry name" value="RPOLD"/>
    <property type="match status" value="1"/>
</dbReference>
<protein>
    <recommendedName>
        <fullName evidence="3 11">DNA-directed RNA polymerase subunit alpha</fullName>
        <shortName evidence="11">RNAP subunit alpha</shortName>
        <ecNumber evidence="2 11">2.7.7.6</ecNumber>
    </recommendedName>
    <alternativeName>
        <fullName evidence="9 11">RNA polymerase subunit alpha</fullName>
    </alternativeName>
    <alternativeName>
        <fullName evidence="8 11">Transcriptase subunit alpha</fullName>
    </alternativeName>
</protein>
<dbReference type="Gene3D" id="2.170.120.12">
    <property type="entry name" value="DNA-directed RNA polymerase, insert domain"/>
    <property type="match status" value="1"/>
</dbReference>
<dbReference type="GO" id="GO:0003677">
    <property type="term" value="F:DNA binding"/>
    <property type="evidence" value="ECO:0007669"/>
    <property type="project" value="UniProtKB-UniRule"/>
</dbReference>